<dbReference type="Pfam" id="PF04892">
    <property type="entry name" value="VanZ"/>
    <property type="match status" value="1"/>
</dbReference>
<dbReference type="EMBL" id="AP012050">
    <property type="protein sequence ID" value="BAM46179.1"/>
    <property type="molecule type" value="Genomic_DNA"/>
</dbReference>
<dbReference type="AlphaFoldDB" id="K0IUY7"/>
<sequence length="210" mass="24167">MSLIATYLQSMFIYSLIGLFIYGVPRIILIKKKQLKIYWLREIILSLFVAYLSGLLSQTIMPDFTFGVDSLTRELYFWFNFDNINANINLIPFKSITEYLYTTNSAVDDWGAISSLNLLANLMLFLPLGIFAPLLWIKLRSFKSILLLGIGFVTTIEFIQYFIGRSSDIDDIILNSLSILIGFSIFRLLQLGYDRYNQKTRSTNLATDKS</sequence>
<dbReference type="KEGG" id="axl:AXY_00470"/>
<feature type="transmembrane region" description="Helical" evidence="1">
    <location>
        <begin position="42"/>
        <end position="61"/>
    </location>
</feature>
<feature type="domain" description="VanZ-like" evidence="2">
    <location>
        <begin position="48"/>
        <end position="189"/>
    </location>
</feature>
<dbReference type="OrthoDB" id="4822551at2"/>
<dbReference type="eggNOG" id="COG4767">
    <property type="taxonomic scope" value="Bacteria"/>
</dbReference>
<feature type="transmembrane region" description="Helical" evidence="1">
    <location>
        <begin position="144"/>
        <end position="163"/>
    </location>
</feature>
<feature type="transmembrane region" description="Helical" evidence="1">
    <location>
        <begin position="12"/>
        <end position="30"/>
    </location>
</feature>
<name>K0IUY7_AMPXN</name>
<evidence type="ECO:0000256" key="1">
    <source>
        <dbReference type="SAM" id="Phobius"/>
    </source>
</evidence>
<protein>
    <recommendedName>
        <fullName evidence="2">VanZ-like domain-containing protein</fullName>
    </recommendedName>
</protein>
<dbReference type="PANTHER" id="PTHR36834">
    <property type="entry name" value="MEMBRANE PROTEIN-RELATED"/>
    <property type="match status" value="1"/>
</dbReference>
<dbReference type="InterPro" id="IPR006976">
    <property type="entry name" value="VanZ-like"/>
</dbReference>
<dbReference type="STRING" id="698758.AXY_00470"/>
<dbReference type="PANTHER" id="PTHR36834:SF1">
    <property type="entry name" value="INTEGRAL MEMBRANE PROTEIN"/>
    <property type="match status" value="1"/>
</dbReference>
<reference evidence="3 4" key="1">
    <citation type="submission" date="2011-01" db="EMBL/GenBank/DDBJ databases">
        <title>Whole genome sequence of Amphibacillus xylinus NBRC 15112.</title>
        <authorList>
            <person name="Nakazawa H."/>
            <person name="Katano Y."/>
            <person name="Nakamura S."/>
            <person name="Sasagawa M."/>
            <person name="Fukada J."/>
            <person name="Arai T."/>
            <person name="Sasakura N."/>
            <person name="Mochizuki D."/>
            <person name="Hosoyama A."/>
            <person name="Harada K."/>
            <person name="Horikawa H."/>
            <person name="Kato Y."/>
            <person name="Harada T."/>
            <person name="Sasaki K."/>
            <person name="Sekiguchi M."/>
            <person name="Hodoyama M."/>
            <person name="Nishiko R."/>
            <person name="Narita H."/>
            <person name="Hanamaki A."/>
            <person name="Hata C."/>
            <person name="Konno Y."/>
            <person name="Niimura Y."/>
            <person name="Yamazaki S."/>
            <person name="Fujita N."/>
        </authorList>
    </citation>
    <scope>NUCLEOTIDE SEQUENCE [LARGE SCALE GENOMIC DNA]</scope>
    <source>
        <strain evidence="4">ATCC 51415 / DSM 6626 / JCM 7361 / LMG 17667 / NBRC 15112 / Ep01</strain>
    </source>
</reference>
<feature type="transmembrane region" description="Helical" evidence="1">
    <location>
        <begin position="118"/>
        <end position="137"/>
    </location>
</feature>
<accession>K0IUY7</accession>
<organism evidence="3 4">
    <name type="scientific">Amphibacillus xylanus (strain ATCC 51415 / DSM 6626 / JCM 7361 / LMG 17667 / NBRC 15112 / Ep01)</name>
    <dbReference type="NCBI Taxonomy" id="698758"/>
    <lineage>
        <taxon>Bacteria</taxon>
        <taxon>Bacillati</taxon>
        <taxon>Bacillota</taxon>
        <taxon>Bacilli</taxon>
        <taxon>Bacillales</taxon>
        <taxon>Bacillaceae</taxon>
        <taxon>Amphibacillus</taxon>
    </lineage>
</organism>
<keyword evidence="4" id="KW-1185">Reference proteome</keyword>
<evidence type="ECO:0000313" key="4">
    <source>
        <dbReference type="Proteomes" id="UP000006294"/>
    </source>
</evidence>
<keyword evidence="1" id="KW-0472">Membrane</keyword>
<proteinExistence type="predicted"/>
<dbReference type="Proteomes" id="UP000006294">
    <property type="component" value="Chromosome"/>
</dbReference>
<dbReference type="HOGENOM" id="CLU_077618_4_0_9"/>
<dbReference type="InterPro" id="IPR053150">
    <property type="entry name" value="Teicoplanin_resist-assoc"/>
</dbReference>
<feature type="transmembrane region" description="Helical" evidence="1">
    <location>
        <begin position="169"/>
        <end position="189"/>
    </location>
</feature>
<evidence type="ECO:0000313" key="3">
    <source>
        <dbReference type="EMBL" id="BAM46179.1"/>
    </source>
</evidence>
<gene>
    <name evidence="3" type="ordered locus">AXY_00470</name>
</gene>
<evidence type="ECO:0000259" key="2">
    <source>
        <dbReference type="Pfam" id="PF04892"/>
    </source>
</evidence>
<keyword evidence="1" id="KW-0812">Transmembrane</keyword>
<keyword evidence="1" id="KW-1133">Transmembrane helix</keyword>